<dbReference type="RefSeq" id="WP_164697599.1">
    <property type="nucleotide sequence ID" value="NZ_JAAIKB010000017.1"/>
</dbReference>
<dbReference type="Pfam" id="PF00353">
    <property type="entry name" value="HemolysinCabind"/>
    <property type="match status" value="17"/>
</dbReference>
<evidence type="ECO:0000313" key="4">
    <source>
        <dbReference type="EMBL" id="NGM23689.1"/>
    </source>
</evidence>
<proteinExistence type="predicted"/>
<name>A0A6M1LUI6_9PROT</name>
<protein>
    <submittedName>
        <fullName evidence="4">Calcium-binding protein</fullName>
    </submittedName>
</protein>
<keyword evidence="5" id="KW-1185">Reference proteome</keyword>
<dbReference type="InterPro" id="IPR018511">
    <property type="entry name" value="Hemolysin-typ_Ca-bd_CS"/>
</dbReference>
<dbReference type="SUPFAM" id="SSF51120">
    <property type="entry name" value="beta-Roll"/>
    <property type="match status" value="9"/>
</dbReference>
<reference evidence="4 5" key="2">
    <citation type="submission" date="2020-03" db="EMBL/GenBank/DDBJ databases">
        <title>Roseomonas stagni sp. nov., isolated from pond water in Japan.</title>
        <authorList>
            <person name="Furuhata K."/>
            <person name="Miyamoto H."/>
            <person name="Goto K."/>
        </authorList>
    </citation>
    <scope>NUCLEOTIDE SEQUENCE [LARGE SCALE GENOMIC DNA]</scope>
    <source>
        <strain evidence="4 5">PeD5</strain>
    </source>
</reference>
<feature type="region of interest" description="Disordered" evidence="3">
    <location>
        <begin position="1561"/>
        <end position="1582"/>
    </location>
</feature>
<evidence type="ECO:0000256" key="3">
    <source>
        <dbReference type="SAM" id="MobiDB-lite"/>
    </source>
</evidence>
<dbReference type="EMBL" id="JAAIKB010000017">
    <property type="protein sequence ID" value="NGM23689.1"/>
    <property type="molecule type" value="Genomic_DNA"/>
</dbReference>
<accession>A0A6M1LUI6</accession>
<feature type="compositionally biased region" description="Low complexity" evidence="3">
    <location>
        <begin position="1573"/>
        <end position="1582"/>
    </location>
</feature>
<evidence type="ECO:0000256" key="1">
    <source>
        <dbReference type="ARBA" id="ARBA00004613"/>
    </source>
</evidence>
<dbReference type="GO" id="GO:0005576">
    <property type="term" value="C:extracellular region"/>
    <property type="evidence" value="ECO:0007669"/>
    <property type="project" value="UniProtKB-SubCell"/>
</dbReference>
<dbReference type="InterPro" id="IPR001343">
    <property type="entry name" value="Hemolysn_Ca-bd"/>
</dbReference>
<organism evidence="4 5">
    <name type="scientific">Falsiroseomonas algicola</name>
    <dbReference type="NCBI Taxonomy" id="2716930"/>
    <lineage>
        <taxon>Bacteria</taxon>
        <taxon>Pseudomonadati</taxon>
        <taxon>Pseudomonadota</taxon>
        <taxon>Alphaproteobacteria</taxon>
        <taxon>Acetobacterales</taxon>
        <taxon>Roseomonadaceae</taxon>
        <taxon>Falsiroseomonas</taxon>
    </lineage>
</organism>
<dbReference type="PANTHER" id="PTHR38340">
    <property type="entry name" value="S-LAYER PROTEIN"/>
    <property type="match status" value="1"/>
</dbReference>
<dbReference type="GO" id="GO:0005509">
    <property type="term" value="F:calcium ion binding"/>
    <property type="evidence" value="ECO:0007669"/>
    <property type="project" value="InterPro"/>
</dbReference>
<reference evidence="4 5" key="1">
    <citation type="submission" date="2020-02" db="EMBL/GenBank/DDBJ databases">
        <authorList>
            <person name="Kim H.M."/>
            <person name="Jeon C.O."/>
        </authorList>
    </citation>
    <scope>NUCLEOTIDE SEQUENCE [LARGE SCALE GENOMIC DNA]</scope>
    <source>
        <strain evidence="4 5">PeD5</strain>
    </source>
</reference>
<dbReference type="PRINTS" id="PR00313">
    <property type="entry name" value="CABNDNGRPT"/>
</dbReference>
<dbReference type="Gene3D" id="2.150.10.10">
    <property type="entry name" value="Serralysin-like metalloprotease, C-terminal"/>
    <property type="match status" value="9"/>
</dbReference>
<keyword evidence="2" id="KW-0964">Secreted</keyword>
<dbReference type="PROSITE" id="PS00330">
    <property type="entry name" value="HEMOLYSIN_CALCIUM"/>
    <property type="match status" value="6"/>
</dbReference>
<comment type="subcellular location">
    <subcellularLocation>
        <location evidence="1">Secreted</location>
    </subcellularLocation>
</comment>
<sequence length="1688" mass="171859">MTQLTLQTRDINALGLEGPAKGNLVWDDLVARIDFEQRLTEDSFGIPVPVIDAGATLYAHGQLGIEVTATWDAGSFGIDYVMEDHANGFTEWVGERADPYIPPPNAEDQTPLAQYQNANPILAPSLTFVTGDMPFVAPTSQSSLSVDFVYGLQAGVRDIDLSADLWVGEIDIISNLDIPLVDIPDGRATIFSLVTGESLDLDLGTFPIDINKLTVPEAPNEYGGVSFGDGLFPSLMRSGQGPAFLDATFSMAKFLANLFPAAKVLSGTLDLAGPKTQLYWTVLEIETNVTVRLVQEVEFHLEGIQLTLDTSLGQHATGVLGDQFVIDTPMGQGDVDATVTYTAHGEYSTRLGIQVTANMEVSAMEIGLRNTRFKDFDVSIGPLVHFFVPDADGWSTEPLWLYEASRDVVLDGTDTTDGVIGAQATYTVHYQNDVVADDAPNTLQLTDDQVALDAMAGDDRIGGSKIFNNIFGNTGNDTLAGFGAGDLLNGGQGNDLIYGDIGPGLPPDFYKGYNAPGIAVPGDDIITGGAGNDTIDGQNGNDVITGGDLGTGASGSDLLRGGSGHDLLYAGGADGGADTLDGGAGQDRAVVVRRGALANFSVTAGETVILPDGTVLKSIEKLDIATGFGADTIVGGAFGDSIDGGAGDDSLNGTTGPDTVLGGAGADTVLAFDDVGSANADVLDGGEGRDTLVYRGPGVASSKPIFLTMQPEMTFGTGTVARNFERLDFDSGILATGKDIIAGGNGDDIIRTGLGDDLLGGGAGRNRLYAGGGNDIIASAGIDSVDGGAGDDLAIIVAPSTTRLGTPASWQFTFKANETQVLSNGTTIAGVERIDWTGGGAADQVTGGVHADALMGSGGGDTLDGGAGKDQVDGGSGDDLVQALRGQAADTMLGGEGDDRLALDLSDNLGKLLIADWYGNDDFTYINGANGITAFKGFERLTFRGGAGNDVIKGGDAVIPLSVPRGSPAGFGDRLYGGLGNDQIDGGLGRDALFGEGGNDRIIWSAGGDLVDGGAGDDTLWIDAGRGAPLILAMAPLDADDGDETTNENETFFTDGSRIANVERLRYIGTGAAEGVDVTGGIFNDTLIGGFHADRLEGGRGADSIEGAALADALLGGDGGDTLVGGSGADLLEGGERGDRLVANGGGAVVATFALVDTGGGFGGGDFTLPGMLADTLLGGEGDDTLVADAPSRIAGGDGMDRLVLDRGTSLFGYSVNLLDPDATTPLVDGGSVTGVEVLQFVGGTGGDEIFVAGLRAHDLRGGGGIGFDSLLLDLSAARGATVTADAAGLLRFGPGMARGFEAATLLFGGASDRLLAATSGIAFVAEGGAGDDSLHGGTGRDSLAGGIGNDRLEGNGAADTLEGFLGRDTLRGGEGSDLILAAGLEAGELYDAGSGIDTFSLRDDAVAARIDLAATTVTRAGQSATLRFFERVEGGEGADTILGSSAAETLEGGAGKDLLDGRGGGDLLRGGEGDDTYLVNHAGTFIEEGVGRGNDLVRATVGVTLSANVERLILLGSAASGTGNAGDNAITGNAADNILQGRDGNDTIAGREGADSLDGDGGHDHLMGGEGADTLTGGTGNNTLRGEAGADAFLLGDFGGHDRIADFDETDRILLDRDSLDPGRDLFIDLGGLTEARFGYGRGGVWTVAMVGRDLVFDADGVARSGDEIVLARIYGALPDFLDISFI</sequence>
<dbReference type="PANTHER" id="PTHR38340:SF1">
    <property type="entry name" value="S-LAYER PROTEIN"/>
    <property type="match status" value="1"/>
</dbReference>
<dbReference type="Proteomes" id="UP000475385">
    <property type="component" value="Unassembled WGS sequence"/>
</dbReference>
<gene>
    <name evidence="4" type="ORF">G3576_26990</name>
</gene>
<comment type="caution">
    <text evidence="4">The sequence shown here is derived from an EMBL/GenBank/DDBJ whole genome shotgun (WGS) entry which is preliminary data.</text>
</comment>
<dbReference type="InterPro" id="IPR050557">
    <property type="entry name" value="RTX_toxin/Mannuronan_C5-epim"/>
</dbReference>
<dbReference type="InterPro" id="IPR011049">
    <property type="entry name" value="Serralysin-like_metalloprot_C"/>
</dbReference>
<evidence type="ECO:0000313" key="5">
    <source>
        <dbReference type="Proteomes" id="UP000475385"/>
    </source>
</evidence>
<evidence type="ECO:0000256" key="2">
    <source>
        <dbReference type="ARBA" id="ARBA00022525"/>
    </source>
</evidence>